<keyword evidence="4 13" id="KW-0560">Oxidoreductase</keyword>
<dbReference type="GO" id="GO:0046168">
    <property type="term" value="P:glycerol-3-phosphate catabolic process"/>
    <property type="evidence" value="ECO:0007669"/>
    <property type="project" value="InterPro"/>
</dbReference>
<dbReference type="InterPro" id="IPR006109">
    <property type="entry name" value="G3P_DH_NAD-dep_C"/>
</dbReference>
<dbReference type="FunFam" id="3.40.50.720:FF:000019">
    <property type="entry name" value="Glycerol-3-phosphate dehydrogenase [NAD(P)+]"/>
    <property type="match status" value="1"/>
</dbReference>
<dbReference type="InterPro" id="IPR036291">
    <property type="entry name" value="NAD(P)-bd_dom_sf"/>
</dbReference>
<evidence type="ECO:0000259" key="18">
    <source>
        <dbReference type="Pfam" id="PF01210"/>
    </source>
</evidence>
<dbReference type="InterPro" id="IPR008927">
    <property type="entry name" value="6-PGluconate_DH-like_C_sf"/>
</dbReference>
<protein>
    <recommendedName>
        <fullName evidence="11 13">Glycerol-3-phosphate dehydrogenase [NAD(P)+]</fullName>
        <ecNumber evidence="10 13">1.1.1.94</ecNumber>
    </recommendedName>
    <alternativeName>
        <fullName evidence="13">NAD(P)(+)-dependent glycerol-3-phosphate dehydrogenase</fullName>
    </alternativeName>
    <alternativeName>
        <fullName evidence="12 13">NAD(P)H-dependent dihydroxyacetone-phosphate reductase</fullName>
    </alternativeName>
</protein>
<feature type="binding site" evidence="13">
    <location>
        <position position="48"/>
    </location>
    <ligand>
        <name>NADPH</name>
        <dbReference type="ChEBI" id="CHEBI:57783"/>
    </ligand>
</feature>
<dbReference type="GO" id="GO:0047952">
    <property type="term" value="F:glycerol-3-phosphate dehydrogenase [NAD(P)+] activity"/>
    <property type="evidence" value="ECO:0007669"/>
    <property type="project" value="UniProtKB-UniRule"/>
</dbReference>
<dbReference type="FunFam" id="1.10.1040.10:FF:000001">
    <property type="entry name" value="Glycerol-3-phosphate dehydrogenase [NAD(P)+]"/>
    <property type="match status" value="1"/>
</dbReference>
<feature type="binding site" evidence="13">
    <location>
        <position position="185"/>
    </location>
    <ligand>
        <name>sn-glycerol 3-phosphate</name>
        <dbReference type="ChEBI" id="CHEBI:57597"/>
    </ligand>
</feature>
<comment type="function">
    <text evidence="13">Catalyzes the reduction of the glycolytic intermediate dihydroxyacetone phosphate (DHAP) to sn-glycerol 3-phosphate (G3P), the key precursor for phospholipid synthesis.</text>
</comment>
<dbReference type="Pfam" id="PF07479">
    <property type="entry name" value="NAD_Gly3P_dh_C"/>
    <property type="match status" value="1"/>
</dbReference>
<feature type="domain" description="Glycerol-3-phosphate dehydrogenase NAD-dependent C-terminal" evidence="19">
    <location>
        <begin position="174"/>
        <end position="314"/>
    </location>
</feature>
<evidence type="ECO:0000259" key="19">
    <source>
        <dbReference type="Pfam" id="PF07479"/>
    </source>
</evidence>
<evidence type="ECO:0000256" key="1">
    <source>
        <dbReference type="ARBA" id="ARBA00011009"/>
    </source>
</evidence>
<feature type="active site" description="Proton acceptor" evidence="13 14">
    <location>
        <position position="185"/>
    </location>
</feature>
<keyword evidence="3 13" id="KW-0521">NADP</keyword>
<evidence type="ECO:0000256" key="5">
    <source>
        <dbReference type="ARBA" id="ARBA00023027"/>
    </source>
</evidence>
<dbReference type="RefSeq" id="WP_165107788.1">
    <property type="nucleotide sequence ID" value="NZ_JAAKYA010000064.1"/>
</dbReference>
<dbReference type="InterPro" id="IPR011128">
    <property type="entry name" value="G3P_DH_NAD-dep_N"/>
</dbReference>
<dbReference type="HAMAP" id="MF_00394">
    <property type="entry name" value="NAD_Glyc3P_dehydrog"/>
    <property type="match status" value="1"/>
</dbReference>
<dbReference type="UniPathway" id="UPA00940"/>
<feature type="binding site" evidence="13">
    <location>
        <position position="102"/>
    </location>
    <ligand>
        <name>NADPH</name>
        <dbReference type="ChEBI" id="CHEBI:57783"/>
    </ligand>
</feature>
<dbReference type="NCBIfam" id="NF000942">
    <property type="entry name" value="PRK00094.1-4"/>
    <property type="match status" value="1"/>
</dbReference>
<evidence type="ECO:0000313" key="20">
    <source>
        <dbReference type="EMBL" id="NGO39638.1"/>
    </source>
</evidence>
<comment type="caution">
    <text evidence="13">Lacks conserved residue(s) required for the propagation of feature annotation.</text>
</comment>
<feature type="binding site" evidence="13">
    <location>
        <position position="250"/>
    </location>
    <ligand>
        <name>sn-glycerol 3-phosphate</name>
        <dbReference type="ChEBI" id="CHEBI:57597"/>
    </ligand>
</feature>
<feature type="binding site" evidence="16">
    <location>
        <begin position="7"/>
        <end position="12"/>
    </location>
    <ligand>
        <name>NAD(+)</name>
        <dbReference type="ChEBI" id="CHEBI:57540"/>
    </ligand>
</feature>
<feature type="binding site" evidence="15">
    <location>
        <position position="102"/>
    </location>
    <ligand>
        <name>substrate</name>
    </ligand>
</feature>
<keyword evidence="2 13" id="KW-0444">Lipid biosynthesis</keyword>
<comment type="caution">
    <text evidence="20">The sequence shown here is derived from an EMBL/GenBank/DDBJ whole genome shotgun (WGS) entry which is preliminary data.</text>
</comment>
<feature type="binding site" evidence="13">
    <location>
        <position position="238"/>
    </location>
    <ligand>
        <name>sn-glycerol 3-phosphate</name>
        <dbReference type="ChEBI" id="CHEBI:57597"/>
    </ligand>
</feature>
<dbReference type="Proteomes" id="UP000477311">
    <property type="component" value="Unassembled WGS sequence"/>
</dbReference>
<dbReference type="PROSITE" id="PS00957">
    <property type="entry name" value="NAD_G3PDH"/>
    <property type="match status" value="1"/>
</dbReference>
<evidence type="ECO:0000256" key="7">
    <source>
        <dbReference type="ARBA" id="ARBA00023209"/>
    </source>
</evidence>
<dbReference type="AlphaFoldDB" id="A0A6M1RHV7"/>
<dbReference type="SUPFAM" id="SSF48179">
    <property type="entry name" value="6-phosphogluconate dehydrogenase C-terminal domain-like"/>
    <property type="match status" value="1"/>
</dbReference>
<feature type="binding site" evidence="13">
    <location>
        <position position="11"/>
    </location>
    <ligand>
        <name>NADPH</name>
        <dbReference type="ChEBI" id="CHEBI:57783"/>
    </ligand>
</feature>
<dbReference type="EC" id="1.1.1.94" evidence="10 13"/>
<feature type="binding site" evidence="13">
    <location>
        <position position="102"/>
    </location>
    <ligand>
        <name>sn-glycerol 3-phosphate</name>
        <dbReference type="ChEBI" id="CHEBI:57597"/>
    </ligand>
</feature>
<evidence type="ECO:0000313" key="21">
    <source>
        <dbReference type="Proteomes" id="UP000477311"/>
    </source>
</evidence>
<comment type="pathway">
    <text evidence="13">Membrane lipid metabolism; glycerophospholipid metabolism.</text>
</comment>
<dbReference type="GO" id="GO:0008654">
    <property type="term" value="P:phospholipid biosynthetic process"/>
    <property type="evidence" value="ECO:0007669"/>
    <property type="project" value="UniProtKB-KW"/>
</dbReference>
<dbReference type="Pfam" id="PF01210">
    <property type="entry name" value="NAD_Gly3P_dh_N"/>
    <property type="match status" value="1"/>
</dbReference>
<dbReference type="GO" id="GO:0046167">
    <property type="term" value="P:glycerol-3-phosphate biosynthetic process"/>
    <property type="evidence" value="ECO:0007669"/>
    <property type="project" value="UniProtKB-UniRule"/>
</dbReference>
<evidence type="ECO:0000256" key="15">
    <source>
        <dbReference type="PIRSR" id="PIRSR000114-2"/>
    </source>
</evidence>
<evidence type="ECO:0000256" key="3">
    <source>
        <dbReference type="ARBA" id="ARBA00022857"/>
    </source>
</evidence>
<evidence type="ECO:0000256" key="8">
    <source>
        <dbReference type="ARBA" id="ARBA00023264"/>
    </source>
</evidence>
<dbReference type="GO" id="GO:0005975">
    <property type="term" value="P:carbohydrate metabolic process"/>
    <property type="evidence" value="ECO:0007669"/>
    <property type="project" value="InterPro"/>
</dbReference>
<evidence type="ECO:0000256" key="2">
    <source>
        <dbReference type="ARBA" id="ARBA00022516"/>
    </source>
</evidence>
<gene>
    <name evidence="13" type="primary">gpsA</name>
    <name evidence="20" type="ORF">G4L39_09555</name>
</gene>
<dbReference type="InterPro" id="IPR013328">
    <property type="entry name" value="6PGD_dom2"/>
</dbReference>
<keyword evidence="5 13" id="KW-0520">NAD</keyword>
<keyword evidence="21" id="KW-1185">Reference proteome</keyword>
<accession>A0A6M1RHV7</accession>
<dbReference type="NCBIfam" id="NF000940">
    <property type="entry name" value="PRK00094.1-2"/>
    <property type="match status" value="1"/>
</dbReference>
<feature type="binding site" evidence="13">
    <location>
        <position position="248"/>
    </location>
    <ligand>
        <name>sn-glycerol 3-phosphate</name>
        <dbReference type="ChEBI" id="CHEBI:57597"/>
    </ligand>
</feature>
<evidence type="ECO:0000256" key="12">
    <source>
        <dbReference type="ARBA" id="ARBA00080511"/>
    </source>
</evidence>
<dbReference type="GO" id="GO:0051287">
    <property type="term" value="F:NAD binding"/>
    <property type="evidence" value="ECO:0007669"/>
    <property type="project" value="InterPro"/>
</dbReference>
<reference evidence="20 21" key="1">
    <citation type="submission" date="2020-02" db="EMBL/GenBank/DDBJ databases">
        <title>Draft genome sequence of Limisphaera ngatamarikiensis NGM72.4T, a thermophilic Verrucomicrobia grouped in subdivision 3.</title>
        <authorList>
            <person name="Carere C.R."/>
            <person name="Steen J."/>
            <person name="Hugenholtz P."/>
            <person name="Stott M.B."/>
        </authorList>
    </citation>
    <scope>NUCLEOTIDE SEQUENCE [LARGE SCALE GENOMIC DNA]</scope>
    <source>
        <strain evidence="20 21">NGM72.4</strain>
    </source>
</reference>
<keyword evidence="8 13" id="KW-1208">Phospholipid metabolism</keyword>
<dbReference type="Gene3D" id="3.40.50.720">
    <property type="entry name" value="NAD(P)-binding Rossmann-like Domain"/>
    <property type="match status" value="1"/>
</dbReference>
<feature type="binding site" evidence="13">
    <location>
        <position position="134"/>
    </location>
    <ligand>
        <name>NADPH</name>
        <dbReference type="ChEBI" id="CHEBI:57783"/>
    </ligand>
</feature>
<feature type="binding site" evidence="13">
    <location>
        <position position="130"/>
    </location>
    <ligand>
        <name>sn-glycerol 3-phosphate</name>
        <dbReference type="ChEBI" id="CHEBI:57597"/>
    </ligand>
</feature>
<evidence type="ECO:0000256" key="9">
    <source>
        <dbReference type="ARBA" id="ARBA00052716"/>
    </source>
</evidence>
<evidence type="ECO:0000256" key="14">
    <source>
        <dbReference type="PIRSR" id="PIRSR000114-1"/>
    </source>
</evidence>
<comment type="subcellular location">
    <subcellularLocation>
        <location evidence="13">Cytoplasm</location>
    </subcellularLocation>
</comment>
<comment type="similarity">
    <text evidence="1 13 17">Belongs to the NAD-dependent glycerol-3-phosphate dehydrogenase family.</text>
</comment>
<feature type="binding site" evidence="13">
    <location>
        <position position="273"/>
    </location>
    <ligand>
        <name>NADPH</name>
        <dbReference type="ChEBI" id="CHEBI:57783"/>
    </ligand>
</feature>
<evidence type="ECO:0000256" key="6">
    <source>
        <dbReference type="ARBA" id="ARBA00023098"/>
    </source>
</evidence>
<dbReference type="InterPro" id="IPR006168">
    <property type="entry name" value="G3P_DH_NAD-dep"/>
</dbReference>
<feature type="binding site" evidence="13">
    <location>
        <position position="249"/>
    </location>
    <ligand>
        <name>sn-glycerol 3-phosphate</name>
        <dbReference type="ChEBI" id="CHEBI:57597"/>
    </ligand>
</feature>
<dbReference type="PIRSF" id="PIRSF000114">
    <property type="entry name" value="Glycerol-3-P_dh"/>
    <property type="match status" value="1"/>
</dbReference>
<feature type="binding site" evidence="15">
    <location>
        <begin position="249"/>
        <end position="250"/>
    </location>
    <ligand>
        <name>substrate</name>
    </ligand>
</feature>
<evidence type="ECO:0000256" key="11">
    <source>
        <dbReference type="ARBA" id="ARBA00069372"/>
    </source>
</evidence>
<keyword evidence="6 13" id="KW-0443">Lipid metabolism</keyword>
<evidence type="ECO:0000256" key="13">
    <source>
        <dbReference type="HAMAP-Rule" id="MF_00394"/>
    </source>
</evidence>
<comment type="catalytic activity">
    <reaction evidence="9">
        <text>sn-glycerol 3-phosphate + NADP(+) = dihydroxyacetone phosphate + NADPH + H(+)</text>
        <dbReference type="Rhea" id="RHEA:11096"/>
        <dbReference type="ChEBI" id="CHEBI:15378"/>
        <dbReference type="ChEBI" id="CHEBI:57597"/>
        <dbReference type="ChEBI" id="CHEBI:57642"/>
        <dbReference type="ChEBI" id="CHEBI:57783"/>
        <dbReference type="ChEBI" id="CHEBI:58349"/>
        <dbReference type="EC" id="1.1.1.94"/>
    </reaction>
    <physiologicalReaction direction="right-to-left" evidence="9">
        <dbReference type="Rhea" id="RHEA:11098"/>
    </physiologicalReaction>
</comment>
<dbReference type="PANTHER" id="PTHR11728">
    <property type="entry name" value="GLYCEROL-3-PHOSPHATE DEHYDROGENASE"/>
    <property type="match status" value="1"/>
</dbReference>
<dbReference type="PANTHER" id="PTHR11728:SF1">
    <property type="entry name" value="GLYCEROL-3-PHOSPHATE DEHYDROGENASE [NAD(+)] 2, CHLOROPLASTIC"/>
    <property type="match status" value="1"/>
</dbReference>
<sequence>MRITVLGAGAWGTALARMLACRGHDVTLWDYFPATLEAIARTGQNERYLPGIELPTGLRLEPDAGRAVDGAELVVVASVSRAFRTVTQCLERFTGVVVTVTKGIEYETGLTMSGVLRETAPRARVVALSGPSLALEVARGVPTAVVAAGKDAEATRQVQMLFHGPTFRVYSSSDLLGVELGGALKNVFAIGAGVCDGLGFGDNSKAALVTRAIAEMRRLGVACGARAETFSGLSGIGDLMVTCFSKLSRNRQFGERLGRGESVDQILATMTAVAEGYPTARSAHALARRLEVETPIIDQVYAMLYEGKDVRQTVQDLLSRESKPED</sequence>
<feature type="binding site" evidence="16">
    <location>
        <position position="249"/>
    </location>
    <ligand>
        <name>NAD(+)</name>
        <dbReference type="ChEBI" id="CHEBI:57540"/>
    </ligand>
</feature>
<feature type="binding site" evidence="16">
    <location>
        <position position="134"/>
    </location>
    <ligand>
        <name>NAD(+)</name>
        <dbReference type="ChEBI" id="CHEBI:57540"/>
    </ligand>
</feature>
<comment type="catalytic activity">
    <reaction evidence="13">
        <text>sn-glycerol 3-phosphate + NAD(+) = dihydroxyacetone phosphate + NADH + H(+)</text>
        <dbReference type="Rhea" id="RHEA:11092"/>
        <dbReference type="ChEBI" id="CHEBI:15378"/>
        <dbReference type="ChEBI" id="CHEBI:57540"/>
        <dbReference type="ChEBI" id="CHEBI:57597"/>
        <dbReference type="ChEBI" id="CHEBI:57642"/>
        <dbReference type="ChEBI" id="CHEBI:57945"/>
        <dbReference type="EC" id="1.1.1.94"/>
    </reaction>
</comment>
<evidence type="ECO:0000256" key="10">
    <source>
        <dbReference type="ARBA" id="ARBA00066687"/>
    </source>
</evidence>
<dbReference type="PRINTS" id="PR00077">
    <property type="entry name" value="GPDHDRGNASE"/>
</dbReference>
<dbReference type="GO" id="GO:0005829">
    <property type="term" value="C:cytosol"/>
    <property type="evidence" value="ECO:0007669"/>
    <property type="project" value="TreeGrafter"/>
</dbReference>
<evidence type="ECO:0000256" key="16">
    <source>
        <dbReference type="PIRSR" id="PIRSR000114-3"/>
    </source>
</evidence>
<evidence type="ECO:0000256" key="17">
    <source>
        <dbReference type="RuleBase" id="RU000437"/>
    </source>
</evidence>
<feature type="domain" description="Glycerol-3-phosphate dehydrogenase NAD-dependent N-terminal" evidence="18">
    <location>
        <begin position="3"/>
        <end position="154"/>
    </location>
</feature>
<dbReference type="EMBL" id="JAAKYA010000064">
    <property type="protein sequence ID" value="NGO39638.1"/>
    <property type="molecule type" value="Genomic_DNA"/>
</dbReference>
<dbReference type="SUPFAM" id="SSF51735">
    <property type="entry name" value="NAD(P)-binding Rossmann-fold domains"/>
    <property type="match status" value="1"/>
</dbReference>
<feature type="binding site" evidence="13">
    <location>
        <position position="132"/>
    </location>
    <ligand>
        <name>sn-glycerol 3-phosphate</name>
        <dbReference type="ChEBI" id="CHEBI:57597"/>
    </ligand>
</feature>
<proteinExistence type="inferred from homology"/>
<evidence type="ECO:0000256" key="4">
    <source>
        <dbReference type="ARBA" id="ARBA00023002"/>
    </source>
</evidence>
<keyword evidence="13" id="KW-0547">Nucleotide-binding</keyword>
<organism evidence="20 21">
    <name type="scientific">Limisphaera ngatamarikiensis</name>
    <dbReference type="NCBI Taxonomy" id="1324935"/>
    <lineage>
        <taxon>Bacteria</taxon>
        <taxon>Pseudomonadati</taxon>
        <taxon>Verrucomicrobiota</taxon>
        <taxon>Verrucomicrobiia</taxon>
        <taxon>Limisphaerales</taxon>
        <taxon>Limisphaeraceae</taxon>
        <taxon>Limisphaera</taxon>
    </lineage>
</organism>
<name>A0A6M1RHV7_9BACT</name>
<keyword evidence="7 13" id="KW-0594">Phospholipid biosynthesis</keyword>
<feature type="binding site" evidence="13">
    <location>
        <position position="275"/>
    </location>
    <ligand>
        <name>NADPH</name>
        <dbReference type="ChEBI" id="CHEBI:57783"/>
    </ligand>
</feature>
<keyword evidence="13" id="KW-0963">Cytoplasm</keyword>
<dbReference type="Gene3D" id="1.10.1040.10">
    <property type="entry name" value="N-(1-d-carboxylethyl)-l-norvaline Dehydrogenase, domain 2"/>
    <property type="match status" value="1"/>
</dbReference>
<dbReference type="GO" id="GO:0006650">
    <property type="term" value="P:glycerophospholipid metabolic process"/>
    <property type="evidence" value="ECO:0007669"/>
    <property type="project" value="UniProtKB-UniRule"/>
</dbReference>
<feature type="binding site" evidence="13">
    <location>
        <position position="249"/>
    </location>
    <ligand>
        <name>NADPH</name>
        <dbReference type="ChEBI" id="CHEBI:57783"/>
    </ligand>
</feature>